<comment type="caution">
    <text evidence="3">The sequence shown here is derived from an EMBL/GenBank/DDBJ whole genome shotgun (WGS) entry which is preliminary data.</text>
</comment>
<sequence length="346" mass="39684">MEAYYFRQLDKYGQSVYHAIQEGLTALSPSFPVPRMEGKELSEVLFRLRLDRPELFYVTGFSYRVHPQAASVDFIPQYLFDKGKIREHQRALSARVTKLARPAQSMTDGEKERYVHDFICQNVRYDKLKKPYSHEILGPLGQGVGVCEGMAKSVKALCDALGLWCIVVVSHAAPEQGIRYRHAWNILRLGGSYYHLDATFDRTLSGEGPIRYDYFNLDDRRIFRDHQPLVYPAPSCTDGDAFYYRVQKRSFTRVEEVVRRGEQALRKKQPLLFHWRGGALTRGVLEELLPPLEEAARARSRYVQVRVNWPQAVLHITFPDQPPEQTCTTEEANEGEALAASEPSEA</sequence>
<protein>
    <submittedName>
        <fullName evidence="3">Peptidase</fullName>
    </submittedName>
</protein>
<proteinExistence type="predicted"/>
<dbReference type="InterPro" id="IPR052557">
    <property type="entry name" value="CAP/Cytokinesis_protein"/>
</dbReference>
<evidence type="ECO:0000256" key="1">
    <source>
        <dbReference type="SAM" id="MobiDB-lite"/>
    </source>
</evidence>
<keyword evidence="4" id="KW-1185">Reference proteome</keyword>
<name>A0ABR7HSL0_9FIRM</name>
<feature type="region of interest" description="Disordered" evidence="1">
    <location>
        <begin position="320"/>
        <end position="346"/>
    </location>
</feature>
<dbReference type="RefSeq" id="WP_101691866.1">
    <property type="nucleotide sequence ID" value="NZ_JACOPR010000003.1"/>
</dbReference>
<evidence type="ECO:0000313" key="4">
    <source>
        <dbReference type="Proteomes" id="UP000660021"/>
    </source>
</evidence>
<dbReference type="InterPro" id="IPR038765">
    <property type="entry name" value="Papain-like_cys_pep_sf"/>
</dbReference>
<dbReference type="Pfam" id="PF01841">
    <property type="entry name" value="Transglut_core"/>
    <property type="match status" value="1"/>
</dbReference>
<dbReference type="Proteomes" id="UP000660021">
    <property type="component" value="Unassembled WGS sequence"/>
</dbReference>
<evidence type="ECO:0000313" key="3">
    <source>
        <dbReference type="EMBL" id="MBC5730513.1"/>
    </source>
</evidence>
<dbReference type="SMART" id="SM00460">
    <property type="entry name" value="TGc"/>
    <property type="match status" value="1"/>
</dbReference>
<dbReference type="Gene3D" id="3.10.620.30">
    <property type="match status" value="1"/>
</dbReference>
<reference evidence="3 4" key="1">
    <citation type="submission" date="2020-08" db="EMBL/GenBank/DDBJ databases">
        <title>Genome public.</title>
        <authorList>
            <person name="Liu C."/>
            <person name="Sun Q."/>
        </authorList>
    </citation>
    <scope>NUCLEOTIDE SEQUENCE [LARGE SCALE GENOMIC DNA]</scope>
    <source>
        <strain evidence="3 4">New-38</strain>
    </source>
</reference>
<dbReference type="InterPro" id="IPR002931">
    <property type="entry name" value="Transglutaminase-like"/>
</dbReference>
<dbReference type="PANTHER" id="PTHR46333">
    <property type="entry name" value="CYTOKINESIS PROTEIN 3"/>
    <property type="match status" value="1"/>
</dbReference>
<dbReference type="SUPFAM" id="SSF54001">
    <property type="entry name" value="Cysteine proteinases"/>
    <property type="match status" value="1"/>
</dbReference>
<dbReference type="EMBL" id="JACOPR010000003">
    <property type="protein sequence ID" value="MBC5730513.1"/>
    <property type="molecule type" value="Genomic_DNA"/>
</dbReference>
<accession>A0ABR7HSL0</accession>
<organism evidence="3 4">
    <name type="scientific">Pseudoflavonifractor hominis</name>
    <dbReference type="NCBI Taxonomy" id="2763059"/>
    <lineage>
        <taxon>Bacteria</taxon>
        <taxon>Bacillati</taxon>
        <taxon>Bacillota</taxon>
        <taxon>Clostridia</taxon>
        <taxon>Eubacteriales</taxon>
        <taxon>Oscillospiraceae</taxon>
        <taxon>Pseudoflavonifractor</taxon>
    </lineage>
</organism>
<dbReference type="PANTHER" id="PTHR46333:SF2">
    <property type="entry name" value="CYTOKINESIS PROTEIN 3"/>
    <property type="match status" value="1"/>
</dbReference>
<gene>
    <name evidence="3" type="ORF">H8S34_06655</name>
</gene>
<feature type="domain" description="Transglutaminase-like" evidence="2">
    <location>
        <begin position="139"/>
        <end position="200"/>
    </location>
</feature>
<evidence type="ECO:0000259" key="2">
    <source>
        <dbReference type="SMART" id="SM00460"/>
    </source>
</evidence>